<keyword evidence="11" id="KW-1185">Reference proteome</keyword>
<keyword evidence="2" id="KW-0936">Ethylene signaling pathway</keyword>
<dbReference type="Proteomes" id="UP000228380">
    <property type="component" value="Chromosome 10"/>
</dbReference>
<reference evidence="12" key="2">
    <citation type="submission" date="2025-08" db="UniProtKB">
        <authorList>
            <consortium name="RefSeq"/>
        </authorList>
    </citation>
    <scope>IDENTIFICATION</scope>
    <source>
        <tissue evidence="12">Young leaves</tissue>
    </source>
</reference>
<evidence type="ECO:0000313" key="12">
    <source>
        <dbReference type="RefSeq" id="XP_008777305.1"/>
    </source>
</evidence>
<gene>
    <name evidence="12" type="primary">LOC103697259</name>
</gene>
<feature type="region of interest" description="Disordered" evidence="9">
    <location>
        <begin position="108"/>
        <end position="135"/>
    </location>
</feature>
<dbReference type="GO" id="GO:0005634">
    <property type="term" value="C:nucleus"/>
    <property type="evidence" value="ECO:0007669"/>
    <property type="project" value="UniProtKB-SubCell"/>
</dbReference>
<evidence type="ECO:0000256" key="9">
    <source>
        <dbReference type="SAM" id="MobiDB-lite"/>
    </source>
</evidence>
<keyword evidence="7" id="KW-0539">Nucleus</keyword>
<dbReference type="CDD" id="cd00018">
    <property type="entry name" value="AP2"/>
    <property type="match status" value="1"/>
</dbReference>
<evidence type="ECO:0000256" key="5">
    <source>
        <dbReference type="ARBA" id="ARBA00023159"/>
    </source>
</evidence>
<feature type="compositionally biased region" description="Basic and acidic residues" evidence="9">
    <location>
        <begin position="361"/>
        <end position="376"/>
    </location>
</feature>
<evidence type="ECO:0000256" key="7">
    <source>
        <dbReference type="ARBA" id="ARBA00023242"/>
    </source>
</evidence>
<dbReference type="Pfam" id="PF00847">
    <property type="entry name" value="AP2"/>
    <property type="match status" value="1"/>
</dbReference>
<dbReference type="PANTHER" id="PTHR31657:SF40">
    <property type="entry name" value="ETHYLENE-RESPONSIVE TRANSCRIPTION FACTOR ERF062"/>
    <property type="match status" value="1"/>
</dbReference>
<comment type="similarity">
    <text evidence="8">Belongs to the AP2/ERF transcription factor family. ERF subfamily.</text>
</comment>
<dbReference type="GeneID" id="103697259"/>
<dbReference type="GO" id="GO:0000976">
    <property type="term" value="F:transcription cis-regulatory region binding"/>
    <property type="evidence" value="ECO:0007669"/>
    <property type="project" value="UniProtKB-ARBA"/>
</dbReference>
<dbReference type="InterPro" id="IPR036955">
    <property type="entry name" value="AP2/ERF_dom_sf"/>
</dbReference>
<protein>
    <submittedName>
        <fullName evidence="12">Ethylene-responsive transcription factor ERF062-like</fullName>
    </submittedName>
</protein>
<sequence>MQSASQKACRCASHCFYSEDTTSAFKKGFGGGVLVHIVSEKRMEDQYPEVDYSESNAMMVMALASHHHHHNQFLPSTTSTPILNFLHPKSEHLMESPMELNGMPAISQVVRPPSCSSSSSGNSSSSSPTMASKPPRSFTFFLQKEPMVQPSALLTSRNIPLSSADPNINLQMYQKLQEPGMAEGLQLHHLGSISSLSYSGLETSTKGRQQQQQQQAKLFRGVRQRHWGKWVAEIRLPRNRTRVWLGTFNTAEEAAMAYDMAAYKLRGDLAHLNFPHLKHELRDAVSGSSHPHHAATASLLEAKLKASRKFSASSTSNQPKRHPEKDFLRMGVGERMPQVKKQKKTGTDEEAASTSIASTRSRKELPSDLEDKKLGGDADGVLLSSMPSLDMDMIWDSLPTSASDS</sequence>
<evidence type="ECO:0000256" key="4">
    <source>
        <dbReference type="ARBA" id="ARBA00023125"/>
    </source>
</evidence>
<keyword evidence="5" id="KW-0010">Activator</keyword>
<name>A0A8B7BIE0_PHODC</name>
<dbReference type="PROSITE" id="PS51032">
    <property type="entry name" value="AP2_ERF"/>
    <property type="match status" value="1"/>
</dbReference>
<evidence type="ECO:0000256" key="6">
    <source>
        <dbReference type="ARBA" id="ARBA00023163"/>
    </source>
</evidence>
<evidence type="ECO:0000256" key="1">
    <source>
        <dbReference type="ARBA" id="ARBA00004123"/>
    </source>
</evidence>
<dbReference type="Gene3D" id="3.30.730.10">
    <property type="entry name" value="AP2/ERF domain"/>
    <property type="match status" value="1"/>
</dbReference>
<evidence type="ECO:0000259" key="10">
    <source>
        <dbReference type="PROSITE" id="PS51032"/>
    </source>
</evidence>
<evidence type="ECO:0000313" key="11">
    <source>
        <dbReference type="Proteomes" id="UP000228380"/>
    </source>
</evidence>
<dbReference type="PRINTS" id="PR00367">
    <property type="entry name" value="ETHRSPELEMNT"/>
</dbReference>
<feature type="compositionally biased region" description="Low complexity" evidence="9">
    <location>
        <begin position="112"/>
        <end position="135"/>
    </location>
</feature>
<dbReference type="GO" id="GO:0009873">
    <property type="term" value="P:ethylene-activated signaling pathway"/>
    <property type="evidence" value="ECO:0007669"/>
    <property type="project" value="UniProtKB-KW"/>
</dbReference>
<evidence type="ECO:0000256" key="3">
    <source>
        <dbReference type="ARBA" id="ARBA00023015"/>
    </source>
</evidence>
<dbReference type="FunFam" id="3.30.730.10:FF:000001">
    <property type="entry name" value="Ethylene-responsive transcription factor 2"/>
    <property type="match status" value="1"/>
</dbReference>
<reference evidence="11" key="1">
    <citation type="journal article" date="2019" name="Nat. Commun.">
        <title>Genome-wide association mapping of date palm fruit traits.</title>
        <authorList>
            <person name="Hazzouri K.M."/>
            <person name="Gros-Balthazard M."/>
            <person name="Flowers J.M."/>
            <person name="Copetti D."/>
            <person name="Lemansour A."/>
            <person name="Lebrun M."/>
            <person name="Masmoudi K."/>
            <person name="Ferrand S."/>
            <person name="Dhar M.I."/>
            <person name="Fresquez Z.A."/>
            <person name="Rosas U."/>
            <person name="Zhang J."/>
            <person name="Talag J."/>
            <person name="Lee S."/>
            <person name="Kudrna D."/>
            <person name="Powell R.F."/>
            <person name="Leitch I.J."/>
            <person name="Krueger R.R."/>
            <person name="Wing R.A."/>
            <person name="Amiri K.M.A."/>
            <person name="Purugganan M.D."/>
        </authorList>
    </citation>
    <scope>NUCLEOTIDE SEQUENCE [LARGE SCALE GENOMIC DNA]</scope>
    <source>
        <strain evidence="11">cv. Khalas</strain>
    </source>
</reference>
<dbReference type="InterPro" id="IPR001471">
    <property type="entry name" value="AP2/ERF_dom"/>
</dbReference>
<evidence type="ECO:0000256" key="2">
    <source>
        <dbReference type="ARBA" id="ARBA00022745"/>
    </source>
</evidence>
<dbReference type="KEGG" id="pda:103697259"/>
<dbReference type="SMART" id="SM00380">
    <property type="entry name" value="AP2"/>
    <property type="match status" value="1"/>
</dbReference>
<dbReference type="PANTHER" id="PTHR31657">
    <property type="entry name" value="ETHYLENE-RESPONSIVE TRANSCRIPTION FACTOR ERF061"/>
    <property type="match status" value="1"/>
</dbReference>
<dbReference type="OrthoDB" id="777275at2759"/>
<comment type="subcellular location">
    <subcellularLocation>
        <location evidence="1">Nucleus</location>
    </subcellularLocation>
</comment>
<accession>A0A8B7BIE0</accession>
<dbReference type="GO" id="GO:0003700">
    <property type="term" value="F:DNA-binding transcription factor activity"/>
    <property type="evidence" value="ECO:0007669"/>
    <property type="project" value="InterPro"/>
</dbReference>
<evidence type="ECO:0000256" key="8">
    <source>
        <dbReference type="ARBA" id="ARBA00024343"/>
    </source>
</evidence>
<proteinExistence type="inferred from homology"/>
<dbReference type="AlphaFoldDB" id="A0A8B7BIE0"/>
<dbReference type="SUPFAM" id="SSF54171">
    <property type="entry name" value="DNA-binding domain"/>
    <property type="match status" value="1"/>
</dbReference>
<dbReference type="InterPro" id="IPR051758">
    <property type="entry name" value="ERF/AP2-like"/>
</dbReference>
<keyword evidence="3" id="KW-0805">Transcription regulation</keyword>
<feature type="region of interest" description="Disordered" evidence="9">
    <location>
        <begin position="308"/>
        <end position="385"/>
    </location>
</feature>
<organism evidence="11 12">
    <name type="scientific">Phoenix dactylifera</name>
    <name type="common">Date palm</name>
    <dbReference type="NCBI Taxonomy" id="42345"/>
    <lineage>
        <taxon>Eukaryota</taxon>
        <taxon>Viridiplantae</taxon>
        <taxon>Streptophyta</taxon>
        <taxon>Embryophyta</taxon>
        <taxon>Tracheophyta</taxon>
        <taxon>Spermatophyta</taxon>
        <taxon>Magnoliopsida</taxon>
        <taxon>Liliopsida</taxon>
        <taxon>Arecaceae</taxon>
        <taxon>Coryphoideae</taxon>
        <taxon>Phoeniceae</taxon>
        <taxon>Phoenix</taxon>
    </lineage>
</organism>
<keyword evidence="6" id="KW-0804">Transcription</keyword>
<dbReference type="InterPro" id="IPR016177">
    <property type="entry name" value="DNA-bd_dom_sf"/>
</dbReference>
<dbReference type="RefSeq" id="XP_008777305.1">
    <property type="nucleotide sequence ID" value="XM_008779083.2"/>
</dbReference>
<feature type="domain" description="AP2/ERF" evidence="10">
    <location>
        <begin position="218"/>
        <end position="275"/>
    </location>
</feature>
<keyword evidence="4" id="KW-0238">DNA-binding</keyword>